<gene>
    <name evidence="2" type="ORF">DSAG12_02996</name>
</gene>
<evidence type="ECO:0000256" key="1">
    <source>
        <dbReference type="SAM" id="Phobius"/>
    </source>
</evidence>
<dbReference type="AlphaFoldDB" id="A0A5B9DDG4"/>
<sequence>MKEFNGLFLFAILGLLTAIAFGITMSIYSNFTIFGNFLLIAIFILFFIGLYGIAFMVRKEK</sequence>
<dbReference type="GeneID" id="41330972"/>
<dbReference type="EMBL" id="CP042905">
    <property type="protein sequence ID" value="QEE17164.1"/>
    <property type="molecule type" value="Genomic_DNA"/>
</dbReference>
<dbReference type="KEGG" id="psyt:DSAG12_02996"/>
<reference evidence="2 3" key="2">
    <citation type="journal article" date="2024" name="Int. J. Syst. Evol. Microbiol.">
        <title>Promethearchaeum syntrophicum gen. nov., sp. nov., an anaerobic, obligately syntrophic archaeon, the first isolate of the lineage 'Asgard' archaea, and proposal of the new archaeal phylum Promethearchaeota phyl. nov. and kingdom Promethearchaeati regn. nov.</title>
        <authorList>
            <person name="Imachi H."/>
            <person name="Nobu M.K."/>
            <person name="Kato S."/>
            <person name="Takaki Y."/>
            <person name="Miyazaki M."/>
            <person name="Miyata M."/>
            <person name="Ogawara M."/>
            <person name="Saito Y."/>
            <person name="Sakai S."/>
            <person name="Tahara Y.O."/>
            <person name="Takano Y."/>
            <person name="Tasumi E."/>
            <person name="Uematsu K."/>
            <person name="Yoshimura T."/>
            <person name="Itoh T."/>
            <person name="Ohkuma M."/>
            <person name="Takai K."/>
        </authorList>
    </citation>
    <scope>NUCLEOTIDE SEQUENCE [LARGE SCALE GENOMIC DNA]</scope>
    <source>
        <strain evidence="2 3">MK-D1</strain>
    </source>
</reference>
<reference evidence="2 3" key="1">
    <citation type="journal article" date="2020" name="Nature">
        <title>Isolation of an archaeon at the prokaryote-eukaryote interface.</title>
        <authorList>
            <person name="Imachi H."/>
            <person name="Nobu M.K."/>
            <person name="Nakahara N."/>
            <person name="Morono Y."/>
            <person name="Ogawara M."/>
            <person name="Takaki Y."/>
            <person name="Takano Y."/>
            <person name="Uematsu K."/>
            <person name="Ikuta T."/>
            <person name="Ito M."/>
            <person name="Matsui Y."/>
            <person name="Miyazaki M."/>
            <person name="Murata K."/>
            <person name="Saito Y."/>
            <person name="Sakai S."/>
            <person name="Song C."/>
            <person name="Tasumi E."/>
            <person name="Yamanaka Y."/>
            <person name="Yamaguchi T."/>
            <person name="Kamagata Y."/>
            <person name="Tamaki H."/>
            <person name="Takai K."/>
        </authorList>
    </citation>
    <scope>NUCLEOTIDE SEQUENCE [LARGE SCALE GENOMIC DNA]</scope>
    <source>
        <strain evidence="2 3">MK-D1</strain>
    </source>
</reference>
<accession>A0A5B9DDG4</accession>
<organism evidence="2 3">
    <name type="scientific">Promethearchaeum syntrophicum</name>
    <dbReference type="NCBI Taxonomy" id="2594042"/>
    <lineage>
        <taxon>Archaea</taxon>
        <taxon>Promethearchaeati</taxon>
        <taxon>Promethearchaeota</taxon>
        <taxon>Promethearchaeia</taxon>
        <taxon>Promethearchaeales</taxon>
        <taxon>Promethearchaeaceae</taxon>
        <taxon>Promethearchaeum</taxon>
    </lineage>
</organism>
<keyword evidence="1" id="KW-0812">Transmembrane</keyword>
<dbReference type="Proteomes" id="UP000321408">
    <property type="component" value="Chromosome"/>
</dbReference>
<keyword evidence="1" id="KW-0472">Membrane</keyword>
<feature type="transmembrane region" description="Helical" evidence="1">
    <location>
        <begin position="34"/>
        <end position="57"/>
    </location>
</feature>
<evidence type="ECO:0000313" key="3">
    <source>
        <dbReference type="Proteomes" id="UP000321408"/>
    </source>
</evidence>
<dbReference type="RefSeq" id="WP_147664076.1">
    <property type="nucleotide sequence ID" value="NZ_CP042905.2"/>
</dbReference>
<evidence type="ECO:0000313" key="2">
    <source>
        <dbReference type="EMBL" id="QEE17164.1"/>
    </source>
</evidence>
<proteinExistence type="predicted"/>
<keyword evidence="3" id="KW-1185">Reference proteome</keyword>
<protein>
    <submittedName>
        <fullName evidence="2">Uncharacterized protein</fullName>
    </submittedName>
</protein>
<feature type="transmembrane region" description="Helical" evidence="1">
    <location>
        <begin position="7"/>
        <end position="28"/>
    </location>
</feature>
<name>A0A5B9DDG4_9ARCH</name>
<keyword evidence="1" id="KW-1133">Transmembrane helix</keyword>